<feature type="compositionally biased region" description="Polar residues" evidence="7">
    <location>
        <begin position="611"/>
        <end position="635"/>
    </location>
</feature>
<feature type="domain" description="UBP-type" evidence="9">
    <location>
        <begin position="142"/>
        <end position="271"/>
    </location>
</feature>
<dbReference type="Pfam" id="PF02148">
    <property type="entry name" value="zf-UBP"/>
    <property type="match status" value="2"/>
</dbReference>
<evidence type="ECO:0000256" key="4">
    <source>
        <dbReference type="ARBA" id="ARBA00022833"/>
    </source>
</evidence>
<feature type="region of interest" description="Disordered" evidence="7">
    <location>
        <begin position="590"/>
        <end position="646"/>
    </location>
</feature>
<sequence length="767" mass="86371">MAETKSGSCTHNTRENTKSKRIHQKTGSSSGCIFTCQTCEKRVKKSRGRPPKERMRVIPDGSVHWICWTCEESFCGVESSHGPGGHAFEHGQRDNHSFAVRLDKPNELYCFVCDKYRLVTTEAEKSAKVESAKDDIEDPIPQNCNHYDRRRTEVKQTLQGIKASFSRYFVCEKCKKRGPGRPSKKKNETISEPTFDWACLDCEQNFCGGETSLGGPMGHILVHTLSNDHIFCARLDKLSQVWCLKCHILLPLGKRMKPCRVKGLPNYGNTCYFNSALQNLFAINRLRQCLANLEMPTGHVTGALKKLLTETYEDSKESIRPSELLDFVQKDERFVEGEQHDSHELLLYLLEELESEGMSFVDEIFRGEFSSILHCERCGDTSTTHDPLRDLSLQVPFKIPPKERNEISPLKSNVPPAAKDDGKQDTGIVEQSVTEGFTSKLKSDEGKQDRGVAGQSARKELVPKLESDEVYNPLPLQTIDPMAEAAFGDPVLNDTLAIIKRKTVQQRHRQQRKNQLSSKRKSYAKVKKEGSSKPAITDDVNALNYDEVCEVDDTNGPLSVERCVALFTEPEDMCDNHCINCSPTLQHQKSSEASEFQGDGVISESKKTPGWPSNTGGHQDVAGSSESLPGNSGKEQLSEDVDMESKSKEAKRKIKRLLVKRAPFVLIIQLKRFTQMEPGSFKKIEGHIIFNEMLDLTPYMDSRFVGDERYLYQLVGIVEHLGVNITHGHYVAYVRGEQSQGGQCPWFKADDFEIEEVSLQQIMAVTM</sequence>
<dbReference type="InterPro" id="IPR050164">
    <property type="entry name" value="Peptidase_C19"/>
</dbReference>
<comment type="function">
    <text evidence="6">Recognizes and hydrolyzes the peptide bond at the C-terminal Gly of ubiquitin. Involved in the processing of poly-ubiquitin precursors as well as that of ubiquitinated proteins.</text>
</comment>
<dbReference type="GO" id="GO:0005634">
    <property type="term" value="C:nucleus"/>
    <property type="evidence" value="ECO:0007669"/>
    <property type="project" value="TreeGrafter"/>
</dbReference>
<keyword evidence="4" id="KW-0862">Zinc</keyword>
<dbReference type="PROSITE" id="PS50235">
    <property type="entry name" value="USP_3"/>
    <property type="match status" value="1"/>
</dbReference>
<dbReference type="EC" id="3.4.19.12" evidence="6"/>
<protein>
    <recommendedName>
        <fullName evidence="6">Ubiquitin carboxyl-terminal hydrolase</fullName>
        <ecNumber evidence="6">3.4.19.12</ecNumber>
    </recommendedName>
</protein>
<evidence type="ECO:0000313" key="10">
    <source>
        <dbReference type="EMBL" id="ONK58080.1"/>
    </source>
</evidence>
<evidence type="ECO:0000256" key="6">
    <source>
        <dbReference type="RuleBase" id="RU366025"/>
    </source>
</evidence>
<dbReference type="Gramene" id="ONK58080">
    <property type="protein sequence ID" value="ONK58080"/>
    <property type="gene ID" value="A4U43_C09F7910"/>
</dbReference>
<proteinExistence type="inferred from homology"/>
<accession>A0A5P1E6A4</accession>
<dbReference type="GO" id="GO:0006508">
    <property type="term" value="P:proteolysis"/>
    <property type="evidence" value="ECO:0007669"/>
    <property type="project" value="UniProtKB-KW"/>
</dbReference>
<evidence type="ECO:0000259" key="8">
    <source>
        <dbReference type="PROSITE" id="PS50235"/>
    </source>
</evidence>
<feature type="region of interest" description="Disordered" evidence="7">
    <location>
        <begin position="502"/>
        <end position="536"/>
    </location>
</feature>
<dbReference type="GO" id="GO:0005829">
    <property type="term" value="C:cytosol"/>
    <property type="evidence" value="ECO:0007669"/>
    <property type="project" value="TreeGrafter"/>
</dbReference>
<dbReference type="PROSITE" id="PS50271">
    <property type="entry name" value="ZF_UBP"/>
    <property type="match status" value="2"/>
</dbReference>
<name>A0A5P1E6A4_ASPOF</name>
<dbReference type="Gene3D" id="3.30.40.10">
    <property type="entry name" value="Zinc/RING finger domain, C3HC4 (zinc finger)"/>
    <property type="match status" value="2"/>
</dbReference>
<dbReference type="InterPro" id="IPR038765">
    <property type="entry name" value="Papain-like_cys_pep_sf"/>
</dbReference>
<dbReference type="EMBL" id="CM007389">
    <property type="protein sequence ID" value="ONK58080.1"/>
    <property type="molecule type" value="Genomic_DNA"/>
</dbReference>
<dbReference type="PANTHER" id="PTHR24006">
    <property type="entry name" value="UBIQUITIN CARBOXYL-TERMINAL HYDROLASE"/>
    <property type="match status" value="1"/>
</dbReference>
<feature type="domain" description="UBP-type" evidence="9">
    <location>
        <begin position="7"/>
        <end position="137"/>
    </location>
</feature>
<evidence type="ECO:0000256" key="5">
    <source>
        <dbReference type="PROSITE-ProRule" id="PRU00502"/>
    </source>
</evidence>
<evidence type="ECO:0000256" key="3">
    <source>
        <dbReference type="ARBA" id="ARBA00022771"/>
    </source>
</evidence>
<dbReference type="Pfam" id="PF00443">
    <property type="entry name" value="UCH"/>
    <property type="match status" value="1"/>
</dbReference>
<dbReference type="GO" id="GO:0016579">
    <property type="term" value="P:protein deubiquitination"/>
    <property type="evidence" value="ECO:0007669"/>
    <property type="project" value="InterPro"/>
</dbReference>
<dbReference type="InterPro" id="IPR028889">
    <property type="entry name" value="USP"/>
</dbReference>
<keyword evidence="6" id="KW-0788">Thiol protease</keyword>
<dbReference type="PROSITE" id="PS00973">
    <property type="entry name" value="USP_2"/>
    <property type="match status" value="1"/>
</dbReference>
<evidence type="ECO:0000256" key="2">
    <source>
        <dbReference type="ARBA" id="ARBA00022723"/>
    </source>
</evidence>
<dbReference type="PROSITE" id="PS00972">
    <property type="entry name" value="USP_1"/>
    <property type="match status" value="1"/>
</dbReference>
<dbReference type="Gene3D" id="3.90.70.10">
    <property type="entry name" value="Cysteine proteinases"/>
    <property type="match status" value="2"/>
</dbReference>
<comment type="similarity">
    <text evidence="1 6">Belongs to the peptidase C19 family.</text>
</comment>
<reference evidence="11" key="1">
    <citation type="journal article" date="2017" name="Nat. Commun.">
        <title>The asparagus genome sheds light on the origin and evolution of a young Y chromosome.</title>
        <authorList>
            <person name="Harkess A."/>
            <person name="Zhou J."/>
            <person name="Xu C."/>
            <person name="Bowers J.E."/>
            <person name="Van der Hulst R."/>
            <person name="Ayyampalayam S."/>
            <person name="Mercati F."/>
            <person name="Riccardi P."/>
            <person name="McKain M.R."/>
            <person name="Kakrana A."/>
            <person name="Tang H."/>
            <person name="Ray J."/>
            <person name="Groenendijk J."/>
            <person name="Arikit S."/>
            <person name="Mathioni S.M."/>
            <person name="Nakano M."/>
            <person name="Shan H."/>
            <person name="Telgmann-Rauber A."/>
            <person name="Kanno A."/>
            <person name="Yue Z."/>
            <person name="Chen H."/>
            <person name="Li W."/>
            <person name="Chen Y."/>
            <person name="Xu X."/>
            <person name="Zhang Y."/>
            <person name="Luo S."/>
            <person name="Chen H."/>
            <person name="Gao J."/>
            <person name="Mao Z."/>
            <person name="Pires J.C."/>
            <person name="Luo M."/>
            <person name="Kudrna D."/>
            <person name="Wing R.A."/>
            <person name="Meyers B.C."/>
            <person name="Yi K."/>
            <person name="Kong H."/>
            <person name="Lavrijsen P."/>
            <person name="Sunseri F."/>
            <person name="Falavigna A."/>
            <person name="Ye Y."/>
            <person name="Leebens-Mack J.H."/>
            <person name="Chen G."/>
        </authorList>
    </citation>
    <scope>NUCLEOTIDE SEQUENCE [LARGE SCALE GENOMIC DNA]</scope>
    <source>
        <strain evidence="11">cv. DH0086</strain>
    </source>
</reference>
<keyword evidence="6" id="KW-0645">Protease</keyword>
<comment type="catalytic activity">
    <reaction evidence="6">
        <text>Thiol-dependent hydrolysis of ester, thioester, amide, peptide and isopeptide bonds formed by the C-terminal Gly of ubiquitin (a 76-residue protein attached to proteins as an intracellular targeting signal).</text>
        <dbReference type="EC" id="3.4.19.12"/>
    </reaction>
</comment>
<keyword evidence="11" id="KW-1185">Reference proteome</keyword>
<dbReference type="InterPro" id="IPR018200">
    <property type="entry name" value="USP_CS"/>
</dbReference>
<dbReference type="GO" id="GO:0008270">
    <property type="term" value="F:zinc ion binding"/>
    <property type="evidence" value="ECO:0007669"/>
    <property type="project" value="UniProtKB-KW"/>
</dbReference>
<feature type="region of interest" description="Disordered" evidence="7">
    <location>
        <begin position="1"/>
        <end position="29"/>
    </location>
</feature>
<evidence type="ECO:0000256" key="7">
    <source>
        <dbReference type="SAM" id="MobiDB-lite"/>
    </source>
</evidence>
<gene>
    <name evidence="10" type="ORF">A4U43_C09F7910</name>
</gene>
<dbReference type="InterPro" id="IPR001607">
    <property type="entry name" value="Znf_UBP"/>
</dbReference>
<feature type="compositionally biased region" description="Polar residues" evidence="7">
    <location>
        <begin position="1"/>
        <end position="11"/>
    </location>
</feature>
<feature type="compositionally biased region" description="Basic residues" evidence="7">
    <location>
        <begin position="502"/>
        <end position="525"/>
    </location>
</feature>
<dbReference type="Proteomes" id="UP000243459">
    <property type="component" value="Chromosome 9"/>
</dbReference>
<dbReference type="SUPFAM" id="SSF54001">
    <property type="entry name" value="Cysteine proteinases"/>
    <property type="match status" value="1"/>
</dbReference>
<dbReference type="PANTHER" id="PTHR24006:SF781">
    <property type="entry name" value="LD34905P"/>
    <property type="match status" value="1"/>
</dbReference>
<keyword evidence="3 5" id="KW-0863">Zinc-finger</keyword>
<dbReference type="GO" id="GO:0004843">
    <property type="term" value="F:cysteine-type deubiquitinase activity"/>
    <property type="evidence" value="ECO:0007669"/>
    <property type="project" value="UniProtKB-UniRule"/>
</dbReference>
<keyword evidence="6" id="KW-0833">Ubl conjugation pathway</keyword>
<keyword evidence="2" id="KW-0479">Metal-binding</keyword>
<dbReference type="AlphaFoldDB" id="A0A5P1E6A4"/>
<dbReference type="SUPFAM" id="SSF57850">
    <property type="entry name" value="RING/U-box"/>
    <property type="match status" value="2"/>
</dbReference>
<feature type="compositionally biased region" description="Basic and acidic residues" evidence="7">
    <location>
        <begin position="441"/>
        <end position="450"/>
    </location>
</feature>
<dbReference type="InterPro" id="IPR001394">
    <property type="entry name" value="Peptidase_C19_UCH"/>
</dbReference>
<feature type="domain" description="USP" evidence="8">
    <location>
        <begin position="262"/>
        <end position="767"/>
    </location>
</feature>
<evidence type="ECO:0000313" key="11">
    <source>
        <dbReference type="Proteomes" id="UP000243459"/>
    </source>
</evidence>
<keyword evidence="6" id="KW-0378">Hydrolase</keyword>
<evidence type="ECO:0000259" key="9">
    <source>
        <dbReference type="PROSITE" id="PS50271"/>
    </source>
</evidence>
<organism evidence="10 11">
    <name type="scientific">Asparagus officinalis</name>
    <name type="common">Garden asparagus</name>
    <dbReference type="NCBI Taxonomy" id="4686"/>
    <lineage>
        <taxon>Eukaryota</taxon>
        <taxon>Viridiplantae</taxon>
        <taxon>Streptophyta</taxon>
        <taxon>Embryophyta</taxon>
        <taxon>Tracheophyta</taxon>
        <taxon>Spermatophyta</taxon>
        <taxon>Magnoliopsida</taxon>
        <taxon>Liliopsida</taxon>
        <taxon>Asparagales</taxon>
        <taxon>Asparagaceae</taxon>
        <taxon>Asparagoideae</taxon>
        <taxon>Asparagus</taxon>
    </lineage>
</organism>
<evidence type="ECO:0000256" key="1">
    <source>
        <dbReference type="ARBA" id="ARBA00009085"/>
    </source>
</evidence>
<feature type="region of interest" description="Disordered" evidence="7">
    <location>
        <begin position="402"/>
        <end position="464"/>
    </location>
</feature>
<dbReference type="InterPro" id="IPR013083">
    <property type="entry name" value="Znf_RING/FYVE/PHD"/>
</dbReference>